<dbReference type="EMBL" id="LT670818">
    <property type="protein sequence ID" value="SHH11115.1"/>
    <property type="molecule type" value="Genomic_DNA"/>
</dbReference>
<evidence type="ECO:0000259" key="4">
    <source>
        <dbReference type="Pfam" id="PF13458"/>
    </source>
</evidence>
<dbReference type="PANTHER" id="PTHR30483:SF37">
    <property type="entry name" value="ABC TRANSPORTER SUBSTRATE-BINDING PROTEIN"/>
    <property type="match status" value="1"/>
</dbReference>
<evidence type="ECO:0000313" key="5">
    <source>
        <dbReference type="EMBL" id="SHH11115.1"/>
    </source>
</evidence>
<dbReference type="RefSeq" id="WP_244567606.1">
    <property type="nucleotide sequence ID" value="NZ_LT670818.1"/>
</dbReference>
<evidence type="ECO:0000313" key="6">
    <source>
        <dbReference type="Proteomes" id="UP000190675"/>
    </source>
</evidence>
<reference evidence="5 6" key="1">
    <citation type="submission" date="2016-11" db="EMBL/GenBank/DDBJ databases">
        <authorList>
            <person name="Jaros S."/>
            <person name="Januszkiewicz K."/>
            <person name="Wedrychowicz H."/>
        </authorList>
    </citation>
    <scope>NUCLEOTIDE SEQUENCE [LARGE SCALE GENOMIC DNA]</scope>
    <source>
        <strain evidence="5 6">GAS242</strain>
    </source>
</reference>
<dbReference type="AlphaFoldDB" id="A0A1M5QAJ2"/>
<dbReference type="Pfam" id="PF13458">
    <property type="entry name" value="Peripla_BP_6"/>
    <property type="match status" value="1"/>
</dbReference>
<dbReference type="Proteomes" id="UP000190675">
    <property type="component" value="Chromosome I"/>
</dbReference>
<evidence type="ECO:0000256" key="3">
    <source>
        <dbReference type="ARBA" id="ARBA00022970"/>
    </source>
</evidence>
<protein>
    <submittedName>
        <fullName evidence="5">Branched-chain amino acid transport system substrate-binding protein</fullName>
    </submittedName>
</protein>
<keyword evidence="3" id="KW-0029">Amino-acid transport</keyword>
<evidence type="ECO:0000256" key="2">
    <source>
        <dbReference type="ARBA" id="ARBA00022729"/>
    </source>
</evidence>
<dbReference type="CDD" id="cd06340">
    <property type="entry name" value="PBP1_ABC_ligand_binding-like"/>
    <property type="match status" value="1"/>
</dbReference>
<evidence type="ECO:0000256" key="1">
    <source>
        <dbReference type="ARBA" id="ARBA00010062"/>
    </source>
</evidence>
<keyword evidence="3" id="KW-0813">Transport</keyword>
<name>A0A1M5QAJ2_9BRAD</name>
<organism evidence="5 6">
    <name type="scientific">Bradyrhizobium erythrophlei</name>
    <dbReference type="NCBI Taxonomy" id="1437360"/>
    <lineage>
        <taxon>Bacteria</taxon>
        <taxon>Pseudomonadati</taxon>
        <taxon>Pseudomonadota</taxon>
        <taxon>Alphaproteobacteria</taxon>
        <taxon>Hyphomicrobiales</taxon>
        <taxon>Nitrobacteraceae</taxon>
        <taxon>Bradyrhizobium</taxon>
    </lineage>
</organism>
<proteinExistence type="inferred from homology"/>
<comment type="similarity">
    <text evidence="1">Belongs to the leucine-binding protein family.</text>
</comment>
<dbReference type="Gene3D" id="3.40.50.2300">
    <property type="match status" value="2"/>
</dbReference>
<accession>A0A1M5QAJ2</accession>
<dbReference type="PANTHER" id="PTHR30483">
    <property type="entry name" value="LEUCINE-SPECIFIC-BINDING PROTEIN"/>
    <property type="match status" value="1"/>
</dbReference>
<feature type="domain" description="Leucine-binding protein" evidence="4">
    <location>
        <begin position="82"/>
        <end position="433"/>
    </location>
</feature>
<sequence length="470" mass="49570">MPLALAAAVNLPMPIGHAMLAAPINKEVAGGDVSCIPSLQSQAIGWDLSETINMKFKHMLALLCAVSISVVLAGHVSAQDKTVKIGGIFPLSGNAASTGVHTKAALEVAMDIINNAHPELGNFPLAKNAGLAGLGGAKVEVVFADNQGSPATGQNQALRLITEEKVVALTGAYQSGITLTASAIAEKYGIPFLNGESVAANLTERGFKWFFRTTPVASDFAKIYFDFLGDMKAAGAKTDTVAMVHDNTEYGTSVATVITNVFKANGQAAPIDIAYAPNATDVQAQVLQLKEKKPDVVIMISYTSDAILFAKTMQSLDYKPAMLIADDAGYSDPSFIKAVGKISQGAFNRSSWSVGPAGSPTALIADMYKKKSGDEMDDTAARQMQGFFVLCDAIDRAGSIDPAKIQAALKATDLKPDQLMMGYKGVKFDDKGQNTLAAGVIIQLQDGENYVAVWPKTNAEKAPVLPYKGW</sequence>
<dbReference type="InterPro" id="IPR028082">
    <property type="entry name" value="Peripla_BP_I"/>
</dbReference>
<keyword evidence="2" id="KW-0732">Signal</keyword>
<dbReference type="InterPro" id="IPR051010">
    <property type="entry name" value="BCAA_transport"/>
</dbReference>
<dbReference type="SUPFAM" id="SSF53822">
    <property type="entry name" value="Periplasmic binding protein-like I"/>
    <property type="match status" value="1"/>
</dbReference>
<gene>
    <name evidence="5" type="ORF">SAMN05444169_5803</name>
</gene>
<dbReference type="InterPro" id="IPR028081">
    <property type="entry name" value="Leu-bd"/>
</dbReference>
<dbReference type="GO" id="GO:0006865">
    <property type="term" value="P:amino acid transport"/>
    <property type="evidence" value="ECO:0007669"/>
    <property type="project" value="UniProtKB-KW"/>
</dbReference>